<evidence type="ECO:0000256" key="4">
    <source>
        <dbReference type="ARBA" id="ARBA00023136"/>
    </source>
</evidence>
<protein>
    <submittedName>
        <fullName evidence="6">Sporulation membrane protein YtaF</fullName>
    </submittedName>
</protein>
<keyword evidence="4 5" id="KW-0472">Membrane</keyword>
<organism evidence="6 7">
    <name type="scientific">Clostridium tetanomorphum</name>
    <dbReference type="NCBI Taxonomy" id="1553"/>
    <lineage>
        <taxon>Bacteria</taxon>
        <taxon>Bacillati</taxon>
        <taxon>Bacillota</taxon>
        <taxon>Clostridia</taxon>
        <taxon>Eubacteriales</taxon>
        <taxon>Clostridiaceae</taxon>
        <taxon>Clostridium</taxon>
    </lineage>
</organism>
<dbReference type="InterPro" id="IPR003810">
    <property type="entry name" value="Mntp/YtaF"/>
</dbReference>
<dbReference type="InterPro" id="IPR014205">
    <property type="entry name" value="Spore_YtaF"/>
</dbReference>
<evidence type="ECO:0000313" key="7">
    <source>
        <dbReference type="Proteomes" id="UP000563151"/>
    </source>
</evidence>
<dbReference type="PANTHER" id="PTHR35529:SF2">
    <property type="entry name" value="SPORULATION PROTEIN YTAF-RELATED"/>
    <property type="match status" value="1"/>
</dbReference>
<feature type="transmembrane region" description="Helical" evidence="5">
    <location>
        <begin position="131"/>
        <end position="151"/>
    </location>
</feature>
<keyword evidence="7" id="KW-1185">Reference proteome</keyword>
<proteinExistence type="predicted"/>
<dbReference type="AlphaFoldDB" id="A0A923J1R3"/>
<feature type="transmembrane region" description="Helical" evidence="5">
    <location>
        <begin position="188"/>
        <end position="206"/>
    </location>
</feature>
<dbReference type="Pfam" id="PF02659">
    <property type="entry name" value="Mntp"/>
    <property type="match status" value="1"/>
</dbReference>
<dbReference type="NCBIfam" id="TIGR02840">
    <property type="entry name" value="spore_YtaF"/>
    <property type="match status" value="1"/>
</dbReference>
<sequence>MCILPIIFFAISASSDSFIVGISYGINKIRIDFINNLFIATISGLGTFLSMAFGKLLLNIIPVEKANLIGSIVLILFGLYMLISSSKNKHNKDEASTKNIQQDKNYYYNVLNNPEIIDIDGSKNIELKESLSLGIVLSINNIGLGIAASVIGLNVYITSISSLLFGMIFIQLGHFVGEKFLSKRMSKYSEVISYFIIILLGLYGIFI</sequence>
<feature type="transmembrane region" description="Helical" evidence="5">
    <location>
        <begin position="33"/>
        <end position="54"/>
    </location>
</feature>
<evidence type="ECO:0000256" key="3">
    <source>
        <dbReference type="ARBA" id="ARBA00022989"/>
    </source>
</evidence>
<evidence type="ECO:0000256" key="1">
    <source>
        <dbReference type="ARBA" id="ARBA00022475"/>
    </source>
</evidence>
<keyword evidence="2 5" id="KW-0812">Transmembrane</keyword>
<dbReference type="PANTHER" id="PTHR35529">
    <property type="entry name" value="MANGANESE EFFLUX PUMP MNTP-RELATED"/>
    <property type="match status" value="1"/>
</dbReference>
<accession>A0A923J1R3</accession>
<feature type="transmembrane region" description="Helical" evidence="5">
    <location>
        <begin position="157"/>
        <end position="176"/>
    </location>
</feature>
<keyword evidence="1" id="KW-1003">Cell membrane</keyword>
<name>A0A923J1R3_CLOTT</name>
<feature type="transmembrane region" description="Helical" evidence="5">
    <location>
        <begin position="66"/>
        <end position="83"/>
    </location>
</feature>
<evidence type="ECO:0000256" key="2">
    <source>
        <dbReference type="ARBA" id="ARBA00022692"/>
    </source>
</evidence>
<comment type="caution">
    <text evidence="6">The sequence shown here is derived from an EMBL/GenBank/DDBJ whole genome shotgun (WGS) entry which is preliminary data.</text>
</comment>
<gene>
    <name evidence="6" type="primary">ytaF</name>
    <name evidence="6" type="ORF">HGG79_17265</name>
</gene>
<dbReference type="EMBL" id="JAAZWO010000029">
    <property type="protein sequence ID" value="MBC2399506.1"/>
    <property type="molecule type" value="Genomic_DNA"/>
</dbReference>
<evidence type="ECO:0000256" key="5">
    <source>
        <dbReference type="SAM" id="Phobius"/>
    </source>
</evidence>
<feature type="transmembrane region" description="Helical" evidence="5">
    <location>
        <begin position="6"/>
        <end position="26"/>
    </location>
</feature>
<dbReference type="Proteomes" id="UP000563151">
    <property type="component" value="Unassembled WGS sequence"/>
</dbReference>
<dbReference type="RefSeq" id="WP_035148005.1">
    <property type="nucleotide sequence ID" value="NZ_JAAZWO010000029.1"/>
</dbReference>
<reference evidence="6 7" key="1">
    <citation type="submission" date="2020-04" db="EMBL/GenBank/DDBJ databases">
        <title>Genomic insights into acetone-butanol-ethanol (ABE) fermentation by sequencing solventogenic clostridia strains.</title>
        <authorList>
            <person name="Brown S."/>
        </authorList>
    </citation>
    <scope>NUCLEOTIDE SEQUENCE [LARGE SCALE GENOMIC DNA]</scope>
    <source>
        <strain evidence="6 7">DJ011</strain>
    </source>
</reference>
<evidence type="ECO:0000313" key="6">
    <source>
        <dbReference type="EMBL" id="MBC2399506.1"/>
    </source>
</evidence>
<keyword evidence="3 5" id="KW-1133">Transmembrane helix</keyword>